<dbReference type="RefSeq" id="WP_008990233.1">
    <property type="nucleotide sequence ID" value="NZ_AMSG01000002.1"/>
</dbReference>
<dbReference type="eggNOG" id="ENOG5033P7F">
    <property type="taxonomic scope" value="Bacteria"/>
</dbReference>
<dbReference type="Proteomes" id="UP000007364">
    <property type="component" value="Unassembled WGS sequence"/>
</dbReference>
<proteinExistence type="predicted"/>
<dbReference type="AlphaFoldDB" id="K2PXR1"/>
<comment type="caution">
    <text evidence="1">The sequence shown here is derived from an EMBL/GenBank/DDBJ whole genome shotgun (WGS) entry which is preliminary data.</text>
</comment>
<keyword evidence="2" id="KW-1185">Reference proteome</keyword>
<gene>
    <name evidence="1" type="ORF">I215_01788</name>
</gene>
<dbReference type="STRING" id="555500.I215_01788"/>
<name>K2PXR1_9FLAO</name>
<accession>K2PXR1</accession>
<sequence length="98" mass="11340">MNNFKDFNIKPKITSFVGDKIKMERIINVPIVVHDFKIGESIMKSGTKCLTLQIEKNGSRHIIFTSSKILIQQIKEVPKSNFPFSTTIIKDNEYFEFT</sequence>
<evidence type="ECO:0000313" key="1">
    <source>
        <dbReference type="EMBL" id="EKF56214.1"/>
    </source>
</evidence>
<protein>
    <submittedName>
        <fullName evidence="1">Uncharacterized protein</fullName>
    </submittedName>
</protein>
<organism evidence="1 2">
    <name type="scientific">Galbibacter marinus</name>
    <dbReference type="NCBI Taxonomy" id="555500"/>
    <lineage>
        <taxon>Bacteria</taxon>
        <taxon>Pseudomonadati</taxon>
        <taxon>Bacteroidota</taxon>
        <taxon>Flavobacteriia</taxon>
        <taxon>Flavobacteriales</taxon>
        <taxon>Flavobacteriaceae</taxon>
        <taxon>Galbibacter</taxon>
    </lineage>
</organism>
<dbReference type="EMBL" id="AMSG01000002">
    <property type="protein sequence ID" value="EKF56214.1"/>
    <property type="molecule type" value="Genomic_DNA"/>
</dbReference>
<dbReference type="OrthoDB" id="1366256at2"/>
<evidence type="ECO:0000313" key="2">
    <source>
        <dbReference type="Proteomes" id="UP000007364"/>
    </source>
</evidence>
<reference evidence="1 2" key="1">
    <citation type="journal article" date="2012" name="J. Bacteriol.">
        <title>Genome Sequence of Galbibacter marinum Type Strain ck-I2-15.</title>
        <authorList>
            <person name="Lai Q."/>
            <person name="Li C."/>
            <person name="Shao Z."/>
        </authorList>
    </citation>
    <scope>NUCLEOTIDE SEQUENCE [LARGE SCALE GENOMIC DNA]</scope>
    <source>
        <strain evidence="2">ck-I2-15</strain>
    </source>
</reference>